<dbReference type="Proteomes" id="UP000199228">
    <property type="component" value="Unassembled WGS sequence"/>
</dbReference>
<evidence type="ECO:0000313" key="1">
    <source>
        <dbReference type="EMBL" id="SDB15147.1"/>
    </source>
</evidence>
<organism evidence="1 2">
    <name type="scientific">Eubacterium oxidoreducens</name>
    <dbReference type="NCBI Taxonomy" id="1732"/>
    <lineage>
        <taxon>Bacteria</taxon>
        <taxon>Bacillati</taxon>
        <taxon>Bacillota</taxon>
        <taxon>Clostridia</taxon>
        <taxon>Eubacteriales</taxon>
        <taxon>Eubacteriaceae</taxon>
        <taxon>Eubacterium</taxon>
    </lineage>
</organism>
<dbReference type="AlphaFoldDB" id="A0A1G6B391"/>
<sequence length="87" mass="9828">MKYIAIIDSDDELSEDAIKELKDTVFIGDEETPYGFNITNIKQAPRPRCNLKGITEEDFWERVGYDRALRDCGLDAITTTIQGRNGG</sequence>
<reference evidence="1 2" key="1">
    <citation type="submission" date="2016-10" db="EMBL/GenBank/DDBJ databases">
        <authorList>
            <person name="de Groot N.N."/>
        </authorList>
    </citation>
    <scope>NUCLEOTIDE SEQUENCE [LARGE SCALE GENOMIC DNA]</scope>
    <source>
        <strain evidence="1 2">DSM 3217</strain>
    </source>
</reference>
<accession>A0A1G6B391</accession>
<dbReference type="RefSeq" id="WP_090173100.1">
    <property type="nucleotide sequence ID" value="NZ_FMXR01000008.1"/>
</dbReference>
<gene>
    <name evidence="1" type="ORF">SAMN02910417_01118</name>
</gene>
<dbReference type="EMBL" id="FMXR01000008">
    <property type="protein sequence ID" value="SDB15147.1"/>
    <property type="molecule type" value="Genomic_DNA"/>
</dbReference>
<protein>
    <submittedName>
        <fullName evidence="1">Uncharacterized protein</fullName>
    </submittedName>
</protein>
<dbReference type="STRING" id="1732.SAMN02910417_01118"/>
<name>A0A1G6B391_EUBOX</name>
<proteinExistence type="predicted"/>
<keyword evidence="2" id="KW-1185">Reference proteome</keyword>
<evidence type="ECO:0000313" key="2">
    <source>
        <dbReference type="Proteomes" id="UP000199228"/>
    </source>
</evidence>